<dbReference type="AlphaFoldDB" id="A0A2V1H0S9"/>
<name>A0A2V1H0S9_9GAMM</name>
<reference evidence="1 2" key="1">
    <citation type="submission" date="2018-04" db="EMBL/GenBank/DDBJ databases">
        <title>Thalassorhabdus spongiae gen. nov., sp. nov., isolated from a marine sponge in South-West Iceland.</title>
        <authorList>
            <person name="Knobloch S."/>
            <person name="Daussin A."/>
            <person name="Johannsson R."/>
            <person name="Marteinsson V.T."/>
        </authorList>
    </citation>
    <scope>NUCLEOTIDE SEQUENCE [LARGE SCALE GENOMIC DNA]</scope>
    <source>
        <strain evidence="1 2">Hp12</strain>
    </source>
</reference>
<organism evidence="1 2">
    <name type="scientific">Pelagibaculum spongiae</name>
    <dbReference type="NCBI Taxonomy" id="2080658"/>
    <lineage>
        <taxon>Bacteria</taxon>
        <taxon>Pseudomonadati</taxon>
        <taxon>Pseudomonadota</taxon>
        <taxon>Gammaproteobacteria</taxon>
        <taxon>Oceanospirillales</taxon>
        <taxon>Pelagibaculum</taxon>
    </lineage>
</organism>
<dbReference type="OrthoDB" id="6214536at2"/>
<evidence type="ECO:0000313" key="1">
    <source>
        <dbReference type="EMBL" id="PVZ72259.1"/>
    </source>
</evidence>
<dbReference type="Proteomes" id="UP000244906">
    <property type="component" value="Unassembled WGS sequence"/>
</dbReference>
<proteinExistence type="predicted"/>
<evidence type="ECO:0000313" key="2">
    <source>
        <dbReference type="Proteomes" id="UP000244906"/>
    </source>
</evidence>
<gene>
    <name evidence="1" type="ORF">DC094_04395</name>
</gene>
<accession>A0A2V1H0S9</accession>
<dbReference type="EMBL" id="QDDL01000001">
    <property type="protein sequence ID" value="PVZ72259.1"/>
    <property type="molecule type" value="Genomic_DNA"/>
</dbReference>
<keyword evidence="2" id="KW-1185">Reference proteome</keyword>
<dbReference type="InterPro" id="IPR021378">
    <property type="entry name" value="DUF3010"/>
</dbReference>
<dbReference type="Pfam" id="PF11215">
    <property type="entry name" value="DUF3010"/>
    <property type="match status" value="1"/>
</dbReference>
<sequence length="150" mass="16789">MKACSVDLKGSDAVLCMMTLTDEGLFEVHDCRQSKITLKSPDDSESMNAFQFAFAKLMQDYSIEHVVIRERPKGGKFAGGAVGFKMEAAIQLIADLNVDVMPTSLMKEQLKKTPMFVDLKDVGLKKFHEVAFQTGFAWLHHQAYLKHCGQ</sequence>
<comment type="caution">
    <text evidence="1">The sequence shown here is derived from an EMBL/GenBank/DDBJ whole genome shotgun (WGS) entry which is preliminary data.</text>
</comment>
<dbReference type="RefSeq" id="WP_116685845.1">
    <property type="nucleotide sequence ID" value="NZ_CAWNYD010000001.1"/>
</dbReference>
<protein>
    <submittedName>
        <fullName evidence="1">DUF3010 domain-containing protein</fullName>
    </submittedName>
</protein>